<protein>
    <submittedName>
        <fullName evidence="3">Uncharacterized protein</fullName>
    </submittedName>
</protein>
<evidence type="ECO:0000256" key="1">
    <source>
        <dbReference type="SAM" id="MobiDB-lite"/>
    </source>
</evidence>
<feature type="region of interest" description="Disordered" evidence="1">
    <location>
        <begin position="205"/>
        <end position="228"/>
    </location>
</feature>
<gene>
    <name evidence="3" type="ORF">SAMN06296058_1049</name>
</gene>
<keyword evidence="4" id="KW-1185">Reference proteome</keyword>
<name>A0A1T5JSU6_9GAMM</name>
<feature type="transmembrane region" description="Helical" evidence="2">
    <location>
        <begin position="67"/>
        <end position="90"/>
    </location>
</feature>
<reference evidence="3 4" key="1">
    <citation type="submission" date="2017-02" db="EMBL/GenBank/DDBJ databases">
        <authorList>
            <person name="Peterson S.W."/>
        </authorList>
    </citation>
    <scope>NUCLEOTIDE SEQUENCE [LARGE SCALE GENOMIC DNA]</scope>
    <source>
        <strain evidence="3 4">P15</strain>
    </source>
</reference>
<keyword evidence="2" id="KW-0812">Transmembrane</keyword>
<dbReference type="STRING" id="428993.SAMN06296058_1049"/>
<accession>A0A1T5JSU6</accession>
<keyword evidence="2" id="KW-1133">Transmembrane helix</keyword>
<sequence>MWVKGKPAEYIRWLFSWLRCPVADLRSCLASPSRFGGAARHACLLSSLAGCFLLAAFRFPLSACCLLFAVCCLLFAVCSLLFAVCCPWVMADGLRGFAWSGALAGPGASRPPRCAPRVRAAGAKFRMAHPVPAETVAHPCATPCGFTLRQHRSERDPQAHRSKQTGNFVGMHRNCRSLAAQPSSLVACWSPDLLPCCHADLSVSCTTRPASPDSPDSPDRPASPDSPR</sequence>
<evidence type="ECO:0000313" key="4">
    <source>
        <dbReference type="Proteomes" id="UP000190341"/>
    </source>
</evidence>
<evidence type="ECO:0000313" key="3">
    <source>
        <dbReference type="EMBL" id="SKC54496.1"/>
    </source>
</evidence>
<feature type="transmembrane region" description="Helical" evidence="2">
    <location>
        <begin position="42"/>
        <end position="61"/>
    </location>
</feature>
<keyword evidence="2" id="KW-0472">Membrane</keyword>
<dbReference type="AlphaFoldDB" id="A0A1T5JSU6"/>
<evidence type="ECO:0000256" key="2">
    <source>
        <dbReference type="SAM" id="Phobius"/>
    </source>
</evidence>
<organism evidence="3 4">
    <name type="scientific">Pseudoxanthomonas indica</name>
    <dbReference type="NCBI Taxonomy" id="428993"/>
    <lineage>
        <taxon>Bacteria</taxon>
        <taxon>Pseudomonadati</taxon>
        <taxon>Pseudomonadota</taxon>
        <taxon>Gammaproteobacteria</taxon>
        <taxon>Lysobacterales</taxon>
        <taxon>Lysobacteraceae</taxon>
        <taxon>Pseudoxanthomonas</taxon>
    </lineage>
</organism>
<dbReference type="Proteomes" id="UP000190341">
    <property type="component" value="Unassembled WGS sequence"/>
</dbReference>
<dbReference type="EMBL" id="FUZV01000001">
    <property type="protein sequence ID" value="SKC54496.1"/>
    <property type="molecule type" value="Genomic_DNA"/>
</dbReference>
<proteinExistence type="predicted"/>